<dbReference type="Proteomes" id="UP001596516">
    <property type="component" value="Unassembled WGS sequence"/>
</dbReference>
<feature type="domain" description="Capsule synthesis protein CapA" evidence="2">
    <location>
        <begin position="4"/>
        <end position="262"/>
    </location>
</feature>
<dbReference type="InterPro" id="IPR019079">
    <property type="entry name" value="Capsule_synth_CapA"/>
</dbReference>
<gene>
    <name evidence="3" type="ORF">ACFQXB_09335</name>
</gene>
<name>A0ABW2UIB0_9RHOB</name>
<dbReference type="Pfam" id="PF09587">
    <property type="entry name" value="PGA_cap"/>
    <property type="match status" value="1"/>
</dbReference>
<keyword evidence="4" id="KW-1185">Reference proteome</keyword>
<evidence type="ECO:0000259" key="2">
    <source>
        <dbReference type="SMART" id="SM00854"/>
    </source>
</evidence>
<comment type="caution">
    <text evidence="3">The sequence shown here is derived from an EMBL/GenBank/DDBJ whole genome shotgun (WGS) entry which is preliminary data.</text>
</comment>
<evidence type="ECO:0000313" key="4">
    <source>
        <dbReference type="Proteomes" id="UP001596516"/>
    </source>
</evidence>
<proteinExistence type="inferred from homology"/>
<dbReference type="InterPro" id="IPR052169">
    <property type="entry name" value="CW_Biosynth-Accessory"/>
</dbReference>
<dbReference type="InterPro" id="IPR029052">
    <property type="entry name" value="Metallo-depent_PP-like"/>
</dbReference>
<dbReference type="SUPFAM" id="SSF56300">
    <property type="entry name" value="Metallo-dependent phosphatases"/>
    <property type="match status" value="1"/>
</dbReference>
<dbReference type="RefSeq" id="WP_377402595.1">
    <property type="nucleotide sequence ID" value="NZ_JBHTFQ010000004.1"/>
</dbReference>
<accession>A0ABW2UIB0</accession>
<dbReference type="PANTHER" id="PTHR33393">
    <property type="entry name" value="POLYGLUTAMINE SYNTHESIS ACCESSORY PROTEIN RV0574C-RELATED"/>
    <property type="match status" value="1"/>
</dbReference>
<dbReference type="CDD" id="cd07381">
    <property type="entry name" value="MPP_CapA"/>
    <property type="match status" value="1"/>
</dbReference>
<evidence type="ECO:0000256" key="1">
    <source>
        <dbReference type="ARBA" id="ARBA00005662"/>
    </source>
</evidence>
<dbReference type="PANTHER" id="PTHR33393:SF13">
    <property type="entry name" value="PGA BIOSYNTHESIS PROTEIN CAPA"/>
    <property type="match status" value="1"/>
</dbReference>
<protein>
    <submittedName>
        <fullName evidence="3">CapA family protein</fullName>
    </submittedName>
</protein>
<dbReference type="EMBL" id="JBHTFQ010000004">
    <property type="protein sequence ID" value="MFC7704397.1"/>
    <property type="molecule type" value="Genomic_DNA"/>
</dbReference>
<organism evidence="3 4">
    <name type="scientific">Plastorhodobacter daqingensis</name>
    <dbReference type="NCBI Taxonomy" id="1387281"/>
    <lineage>
        <taxon>Bacteria</taxon>
        <taxon>Pseudomonadati</taxon>
        <taxon>Pseudomonadota</taxon>
        <taxon>Alphaproteobacteria</taxon>
        <taxon>Rhodobacterales</taxon>
        <taxon>Paracoccaceae</taxon>
        <taxon>Plastorhodobacter</taxon>
    </lineage>
</organism>
<dbReference type="Gene3D" id="3.60.21.10">
    <property type="match status" value="1"/>
</dbReference>
<comment type="similarity">
    <text evidence="1">Belongs to the CapA family.</text>
</comment>
<reference evidence="4" key="1">
    <citation type="journal article" date="2019" name="Int. J. Syst. Evol. Microbiol.">
        <title>The Global Catalogue of Microorganisms (GCM) 10K type strain sequencing project: providing services to taxonomists for standard genome sequencing and annotation.</title>
        <authorList>
            <consortium name="The Broad Institute Genomics Platform"/>
            <consortium name="The Broad Institute Genome Sequencing Center for Infectious Disease"/>
            <person name="Wu L."/>
            <person name="Ma J."/>
        </authorList>
    </citation>
    <scope>NUCLEOTIDE SEQUENCE [LARGE SCALE GENOMIC DNA]</scope>
    <source>
        <strain evidence="4">CGMCC 1.12750</strain>
    </source>
</reference>
<sequence>MSLDFVAVGDVGMDRDQPATIFDKVRDRLRRADLGFCQLEVNLTTRGTRMPQARHTIRGNPAIAPALVDAGLGVVSFAGNHCMDWGPEGLFDTLDHLQAAGAVQLGAGRNIHEARAPAYVTRNGVTVGFVAVNSILPMNYWAEENRPGCAPLRGHTLYEQIEHDQPGTPARVHTWAHRADLAALVDTIAEMRDRADVVILSHHAGIHFVPAAIPDYQREVAHAAIDAGADLVLGHHAHILKGVEIYRGKPILYSLANFAIDLKMDAAHAASRGFREIQKLNPDWVPDFDSSYNFPPDSAMSMIAEARLARGGVSDLRLLPVMIGRDANPRIVGPQEADFGRIRDYLQQISDAAGLGSRITAEGEALRVAAA</sequence>
<evidence type="ECO:0000313" key="3">
    <source>
        <dbReference type="EMBL" id="MFC7704397.1"/>
    </source>
</evidence>
<dbReference type="SMART" id="SM00854">
    <property type="entry name" value="PGA_cap"/>
    <property type="match status" value="1"/>
</dbReference>